<evidence type="ECO:0000313" key="2">
    <source>
        <dbReference type="Proteomes" id="UP000054928"/>
    </source>
</evidence>
<dbReference type="EMBL" id="CCYD01000321">
    <property type="protein sequence ID" value="CEG38132.1"/>
    <property type="molecule type" value="Genomic_DNA"/>
</dbReference>
<organism evidence="1 2">
    <name type="scientific">Plasmopara halstedii</name>
    <name type="common">Downy mildew of sunflower</name>
    <dbReference type="NCBI Taxonomy" id="4781"/>
    <lineage>
        <taxon>Eukaryota</taxon>
        <taxon>Sar</taxon>
        <taxon>Stramenopiles</taxon>
        <taxon>Oomycota</taxon>
        <taxon>Peronosporomycetes</taxon>
        <taxon>Peronosporales</taxon>
        <taxon>Peronosporaceae</taxon>
        <taxon>Plasmopara</taxon>
    </lineage>
</organism>
<dbReference type="GeneID" id="36403278"/>
<dbReference type="AlphaFoldDB" id="A0A0P1AC67"/>
<dbReference type="RefSeq" id="XP_024574501.1">
    <property type="nucleotide sequence ID" value="XM_024723534.1"/>
</dbReference>
<protein>
    <submittedName>
        <fullName evidence="1">Uncharacterized protein</fullName>
    </submittedName>
</protein>
<reference evidence="2" key="1">
    <citation type="submission" date="2014-09" db="EMBL/GenBank/DDBJ databases">
        <authorList>
            <person name="Sharma Rahul"/>
            <person name="Thines Marco"/>
        </authorList>
    </citation>
    <scope>NUCLEOTIDE SEQUENCE [LARGE SCALE GENOMIC DNA]</scope>
</reference>
<keyword evidence="2" id="KW-1185">Reference proteome</keyword>
<accession>A0A0P1AC67</accession>
<name>A0A0P1AC67_PLAHL</name>
<dbReference type="Proteomes" id="UP000054928">
    <property type="component" value="Unassembled WGS sequence"/>
</dbReference>
<proteinExistence type="predicted"/>
<sequence>MMLSLINGHCRSPSGRPAAGGVTVSPTRSYAGSCTAGDQKLSFLPQCRVGLS</sequence>
<evidence type="ECO:0000313" key="1">
    <source>
        <dbReference type="EMBL" id="CEG38132.1"/>
    </source>
</evidence>